<feature type="domain" description="SMP" evidence="4">
    <location>
        <begin position="37"/>
        <end position="90"/>
    </location>
</feature>
<dbReference type="InterPro" id="IPR042971">
    <property type="entry name" value="LEA_SMP"/>
</dbReference>
<evidence type="ECO:0000256" key="1">
    <source>
        <dbReference type="ARBA" id="ARBA00010733"/>
    </source>
</evidence>
<evidence type="ECO:0000313" key="5">
    <source>
        <dbReference type="EMBL" id="CAG1851908.1"/>
    </source>
</evidence>
<dbReference type="EnsemblPlants" id="Ma03_t32160.1">
    <property type="protein sequence ID" value="Ma03_p32160.1"/>
    <property type="gene ID" value="Ma03_g32160"/>
</dbReference>
<dbReference type="OrthoDB" id="2014755at2759"/>
<dbReference type="InParanoid" id="A0A804IIP4"/>
<dbReference type="AlphaFoldDB" id="A0A804IIP4"/>
<dbReference type="EMBL" id="HG996468">
    <property type="protein sequence ID" value="CAG1851908.1"/>
    <property type="molecule type" value="Genomic_DNA"/>
</dbReference>
<organism evidence="6 7">
    <name type="scientific">Musa acuminata subsp. malaccensis</name>
    <name type="common">Wild banana</name>
    <name type="synonym">Musa malaccensis</name>
    <dbReference type="NCBI Taxonomy" id="214687"/>
    <lineage>
        <taxon>Eukaryota</taxon>
        <taxon>Viridiplantae</taxon>
        <taxon>Streptophyta</taxon>
        <taxon>Embryophyta</taxon>
        <taxon>Tracheophyta</taxon>
        <taxon>Spermatophyta</taxon>
        <taxon>Magnoliopsida</taxon>
        <taxon>Liliopsida</taxon>
        <taxon>Zingiberales</taxon>
        <taxon>Musaceae</taxon>
        <taxon>Musa</taxon>
    </lineage>
</organism>
<feature type="domain" description="SMP" evidence="4">
    <location>
        <begin position="221"/>
        <end position="279"/>
    </location>
</feature>
<evidence type="ECO:0000313" key="6">
    <source>
        <dbReference type="EnsemblPlants" id="Ma03_p32160.1"/>
    </source>
</evidence>
<comment type="similarity">
    <text evidence="1">Belongs to the LEA type SMP family.</text>
</comment>
<reference evidence="6" key="2">
    <citation type="submission" date="2021-05" db="UniProtKB">
        <authorList>
            <consortium name="EnsemblPlants"/>
        </authorList>
    </citation>
    <scope>IDENTIFICATION</scope>
    <source>
        <strain evidence="6">subsp. malaccensis</strain>
    </source>
</reference>
<feature type="region of interest" description="Disordered" evidence="3">
    <location>
        <begin position="1"/>
        <end position="47"/>
    </location>
</feature>
<evidence type="ECO:0000259" key="4">
    <source>
        <dbReference type="Pfam" id="PF04927"/>
    </source>
</evidence>
<accession>A0A804IIP4</accession>
<proteinExistence type="inferred from homology"/>
<evidence type="ECO:0000256" key="2">
    <source>
        <dbReference type="ARBA" id="ARBA00022737"/>
    </source>
</evidence>
<dbReference type="OMA" id="ANANEWT"/>
<keyword evidence="7" id="KW-1185">Reference proteome</keyword>
<feature type="domain" description="SMP" evidence="4">
    <location>
        <begin position="156"/>
        <end position="213"/>
    </location>
</feature>
<sequence>MAIPFQSRAKSKPLLRPNRMSQNQPRRPGQSQERPTRCGDVLPVAGGHAGEAITPRAADMMPSAENRVLGRTPNDGPASGMESAATRNKQRGVVSNAPGLQDVSVTQTDIPGSPGQRLVTKFVAGQAVGRYVIYRGEGGDDQGGGGCSVAMWTDKVTIGEALEATATTAGDKTVEASDAAAIQAAEATATGVNAVMPGGVAAAAQAAAAANASRDRNDDKTRLGQVVKDAAIRLPVDKVATRRDAERVLAAEMRNNPDLLTYPGGVGASMVAAARLNQQR</sequence>
<gene>
    <name evidence="5" type="ORF">GSMUA_186580.1</name>
</gene>
<dbReference type="Gramene" id="Ma03_t32160.1">
    <property type="protein sequence ID" value="Ma03_p32160.1"/>
    <property type="gene ID" value="Ma03_g32160"/>
</dbReference>
<dbReference type="PANTHER" id="PTHR31174">
    <property type="entry name" value="SEED MATURATION FAMILY PROTEIN"/>
    <property type="match status" value="1"/>
</dbReference>
<dbReference type="InterPro" id="IPR007011">
    <property type="entry name" value="LEA_SMP_dom"/>
</dbReference>
<name>A0A804IIP4_MUSAM</name>
<keyword evidence="2" id="KW-0677">Repeat</keyword>
<evidence type="ECO:0000313" key="7">
    <source>
        <dbReference type="Proteomes" id="UP000012960"/>
    </source>
</evidence>
<feature type="region of interest" description="Disordered" evidence="3">
    <location>
        <begin position="66"/>
        <end position="90"/>
    </location>
</feature>
<feature type="compositionally biased region" description="Polar residues" evidence="3">
    <location>
        <begin position="19"/>
        <end position="33"/>
    </location>
</feature>
<dbReference type="Proteomes" id="UP000012960">
    <property type="component" value="Unplaced"/>
</dbReference>
<dbReference type="Pfam" id="PF04927">
    <property type="entry name" value="SMP"/>
    <property type="match status" value="3"/>
</dbReference>
<evidence type="ECO:0000256" key="3">
    <source>
        <dbReference type="SAM" id="MobiDB-lite"/>
    </source>
</evidence>
<dbReference type="PANTHER" id="PTHR31174:SF7">
    <property type="entry name" value="LATE EMBRYOGENESIS ABUNDANT PROTEIN 31-RELATED"/>
    <property type="match status" value="1"/>
</dbReference>
<protein>
    <submittedName>
        <fullName evidence="5">(wild Malaysian banana) hypothetical protein</fullName>
    </submittedName>
</protein>
<reference evidence="5" key="1">
    <citation type="submission" date="2021-03" db="EMBL/GenBank/DDBJ databases">
        <authorList>
            <consortium name="Genoscope - CEA"/>
            <person name="William W."/>
        </authorList>
    </citation>
    <scope>NUCLEOTIDE SEQUENCE</scope>
    <source>
        <strain evidence="5">Doubled-haploid Pahang</strain>
    </source>
</reference>